<protein>
    <submittedName>
        <fullName evidence="8">Putative folate-biopterin transporter 3</fullName>
    </submittedName>
</protein>
<name>A0A1Q9DGU4_SYMMI</name>
<evidence type="ECO:0000313" key="8">
    <source>
        <dbReference type="EMBL" id="OLP94392.1"/>
    </source>
</evidence>
<keyword evidence="3" id="KW-0813">Transport</keyword>
<dbReference type="Pfam" id="PF03092">
    <property type="entry name" value="BT1"/>
    <property type="match status" value="1"/>
</dbReference>
<feature type="transmembrane region" description="Helical" evidence="7">
    <location>
        <begin position="519"/>
        <end position="541"/>
    </location>
</feature>
<dbReference type="OMA" id="MVAIRIF"/>
<comment type="similarity">
    <text evidence="2">Belongs to the major facilitator superfamily. Folate-biopterin transporter (TC 2.A.71) family.</text>
</comment>
<feature type="transmembrane region" description="Helical" evidence="7">
    <location>
        <begin position="408"/>
        <end position="428"/>
    </location>
</feature>
<accession>A0A1Q9DGU4</accession>
<keyword evidence="6 7" id="KW-0472">Membrane</keyword>
<keyword evidence="5 7" id="KW-1133">Transmembrane helix</keyword>
<feature type="transmembrane region" description="Helical" evidence="7">
    <location>
        <begin position="341"/>
        <end position="360"/>
    </location>
</feature>
<dbReference type="AlphaFoldDB" id="A0A1Q9DGU4"/>
<dbReference type="Gene3D" id="1.20.1250.20">
    <property type="entry name" value="MFS general substrate transporter like domains"/>
    <property type="match status" value="1"/>
</dbReference>
<dbReference type="SUPFAM" id="SSF103473">
    <property type="entry name" value="MFS general substrate transporter"/>
    <property type="match status" value="1"/>
</dbReference>
<sequence>MQSGPPLPKSDTPAAQALAEEGRKAPLQLLHVSLSNNMVAIRIFDPYHKGETRGTCLPSFLVCNFTANLERYFGWRLLFMLWVSQHLLKGFTLSLLQKAMPYFFRHYKVAAPQVQIFTGVVTLPWAMKPIVGLTSDVCPIFGYHKAPYIILASLCSSSAFGVLSFWTAASISVGVVCLVLVHLQLSTADLLTEARYAVQMQKAPEAGPDLMTYVWAGINMASLVATLLSGPLIHEYGWRAAFFCTAIPAVFVLVPIALGCLEEIPASREELTRIRQHYFEHRETCFLCLIMLFSTFTIMIVGLIQHDPRINFAVSLATALFMLLCFSLCLTPVIAKANAFAVLYTGLSASISGAAFYFYTDTPEMYPAGPHFSDVFFNTILGTVGVVFSLLGMFLYQRYLGGLQYRMLIRITAMIMFCFSMLDVMMFARVNVRFGIPDHWLVLGLSICEQMVYQWQWMPQVLLTANLCPRGMEATMFALLAGCHNLGMTVSSNFGAALLHVLYVKPRGAVGEAAQFDNLWIAAAISSVLPLVTALCLSHLLPDCRQNEKIDAVADPTQGSVLRRWLSQRSDSWVL</sequence>
<feature type="transmembrane region" description="Helical" evidence="7">
    <location>
        <begin position="213"/>
        <end position="234"/>
    </location>
</feature>
<feature type="transmembrane region" description="Helical" evidence="7">
    <location>
        <begin position="375"/>
        <end position="396"/>
    </location>
</feature>
<feature type="transmembrane region" description="Helical" evidence="7">
    <location>
        <begin position="310"/>
        <end position="334"/>
    </location>
</feature>
<gene>
    <name evidence="8" type="ORF">AK812_SmicGene23595</name>
</gene>
<evidence type="ECO:0000313" key="9">
    <source>
        <dbReference type="Proteomes" id="UP000186817"/>
    </source>
</evidence>
<keyword evidence="9" id="KW-1185">Reference proteome</keyword>
<evidence type="ECO:0000256" key="3">
    <source>
        <dbReference type="ARBA" id="ARBA00022448"/>
    </source>
</evidence>
<organism evidence="8 9">
    <name type="scientific">Symbiodinium microadriaticum</name>
    <name type="common">Dinoflagellate</name>
    <name type="synonym">Zooxanthella microadriatica</name>
    <dbReference type="NCBI Taxonomy" id="2951"/>
    <lineage>
        <taxon>Eukaryota</taxon>
        <taxon>Sar</taxon>
        <taxon>Alveolata</taxon>
        <taxon>Dinophyceae</taxon>
        <taxon>Suessiales</taxon>
        <taxon>Symbiodiniaceae</taxon>
        <taxon>Symbiodinium</taxon>
    </lineage>
</organism>
<feature type="transmembrane region" description="Helical" evidence="7">
    <location>
        <begin position="240"/>
        <end position="264"/>
    </location>
</feature>
<dbReference type="PANTHER" id="PTHR31585:SF51">
    <property type="entry name" value="TRANSPORTER, PUTATIVE-RELATED"/>
    <property type="match status" value="1"/>
</dbReference>
<comment type="caution">
    <text evidence="8">The sequence shown here is derived from an EMBL/GenBank/DDBJ whole genome shotgun (WGS) entry which is preliminary data.</text>
</comment>
<evidence type="ECO:0000256" key="2">
    <source>
        <dbReference type="ARBA" id="ARBA00007015"/>
    </source>
</evidence>
<keyword evidence="4 7" id="KW-0812">Transmembrane</keyword>
<dbReference type="PANTHER" id="PTHR31585">
    <property type="entry name" value="FOLATE-BIOPTERIN TRANSPORTER 1, CHLOROPLASTIC"/>
    <property type="match status" value="1"/>
</dbReference>
<feature type="transmembrane region" description="Helical" evidence="7">
    <location>
        <begin position="285"/>
        <end position="304"/>
    </location>
</feature>
<dbReference type="NCBIfam" id="TIGR00788">
    <property type="entry name" value="fbt"/>
    <property type="match status" value="1"/>
</dbReference>
<dbReference type="GO" id="GO:0016020">
    <property type="term" value="C:membrane"/>
    <property type="evidence" value="ECO:0007669"/>
    <property type="project" value="UniProtKB-SubCell"/>
</dbReference>
<evidence type="ECO:0000256" key="7">
    <source>
        <dbReference type="SAM" id="Phobius"/>
    </source>
</evidence>
<evidence type="ECO:0000256" key="5">
    <source>
        <dbReference type="ARBA" id="ARBA00022989"/>
    </source>
</evidence>
<comment type="subcellular location">
    <subcellularLocation>
        <location evidence="1">Membrane</location>
        <topology evidence="1">Multi-pass membrane protein</topology>
    </subcellularLocation>
</comment>
<reference evidence="8 9" key="1">
    <citation type="submission" date="2016-02" db="EMBL/GenBank/DDBJ databases">
        <title>Genome analysis of coral dinoflagellate symbionts highlights evolutionary adaptations to a symbiotic lifestyle.</title>
        <authorList>
            <person name="Aranda M."/>
            <person name="Li Y."/>
            <person name="Liew Y.J."/>
            <person name="Baumgarten S."/>
            <person name="Simakov O."/>
            <person name="Wilson M."/>
            <person name="Piel J."/>
            <person name="Ashoor H."/>
            <person name="Bougouffa S."/>
            <person name="Bajic V.B."/>
            <person name="Ryu T."/>
            <person name="Ravasi T."/>
            <person name="Bayer T."/>
            <person name="Micklem G."/>
            <person name="Kim H."/>
            <person name="Bhak J."/>
            <person name="Lajeunesse T.C."/>
            <person name="Voolstra C.R."/>
        </authorList>
    </citation>
    <scope>NUCLEOTIDE SEQUENCE [LARGE SCALE GENOMIC DNA]</scope>
    <source>
        <strain evidence="8 9">CCMP2467</strain>
    </source>
</reference>
<evidence type="ECO:0000256" key="1">
    <source>
        <dbReference type="ARBA" id="ARBA00004141"/>
    </source>
</evidence>
<dbReference type="InterPro" id="IPR036259">
    <property type="entry name" value="MFS_trans_sf"/>
</dbReference>
<dbReference type="OrthoDB" id="754047at2759"/>
<dbReference type="Proteomes" id="UP000186817">
    <property type="component" value="Unassembled WGS sequence"/>
</dbReference>
<dbReference type="InterPro" id="IPR039309">
    <property type="entry name" value="BT1"/>
</dbReference>
<dbReference type="EMBL" id="LSRX01000544">
    <property type="protein sequence ID" value="OLP94392.1"/>
    <property type="molecule type" value="Genomic_DNA"/>
</dbReference>
<dbReference type="InterPro" id="IPR004324">
    <property type="entry name" value="FBT"/>
</dbReference>
<evidence type="ECO:0000256" key="4">
    <source>
        <dbReference type="ARBA" id="ARBA00022692"/>
    </source>
</evidence>
<evidence type="ECO:0000256" key="6">
    <source>
        <dbReference type="ARBA" id="ARBA00023136"/>
    </source>
</evidence>
<proteinExistence type="inferred from homology"/>